<feature type="domain" description="PAS" evidence="6">
    <location>
        <begin position="293"/>
        <end position="383"/>
    </location>
</feature>
<evidence type="ECO:0000256" key="2">
    <source>
        <dbReference type="ARBA" id="ARBA00022643"/>
    </source>
</evidence>
<dbReference type="Proteomes" id="UP000028545">
    <property type="component" value="Unassembled WGS sequence"/>
</dbReference>
<proteinExistence type="predicted"/>
<feature type="compositionally biased region" description="Low complexity" evidence="4">
    <location>
        <begin position="466"/>
        <end position="479"/>
    </location>
</feature>
<evidence type="ECO:0000313" key="7">
    <source>
        <dbReference type="EMBL" id="KEZ40501.1"/>
    </source>
</evidence>
<name>A0A084FZI9_PSEDA</name>
<reference evidence="7 8" key="1">
    <citation type="journal article" date="2014" name="Genome Announc.">
        <title>Draft genome sequence of the pathogenic fungus Scedosporium apiospermum.</title>
        <authorList>
            <person name="Vandeputte P."/>
            <person name="Ghamrawi S."/>
            <person name="Rechenmann M."/>
            <person name="Iltis A."/>
            <person name="Giraud S."/>
            <person name="Fleury M."/>
            <person name="Thornton C."/>
            <person name="Delhaes L."/>
            <person name="Meyer W."/>
            <person name="Papon N."/>
            <person name="Bouchara J.P."/>
        </authorList>
    </citation>
    <scope>NUCLEOTIDE SEQUENCE [LARGE SCALE GENOMIC DNA]</scope>
    <source>
        <strain evidence="7 8">IHEM 14462</strain>
    </source>
</reference>
<dbReference type="SUPFAM" id="SSF48097">
    <property type="entry name" value="Regulator of G-protein signaling, RGS"/>
    <property type="match status" value="1"/>
</dbReference>
<feature type="region of interest" description="Disordered" evidence="4">
    <location>
        <begin position="1"/>
        <end position="54"/>
    </location>
</feature>
<feature type="compositionally biased region" description="Basic and acidic residues" evidence="4">
    <location>
        <begin position="437"/>
        <end position="447"/>
    </location>
</feature>
<evidence type="ECO:0008006" key="9">
    <source>
        <dbReference type="Google" id="ProtNLM"/>
    </source>
</evidence>
<evidence type="ECO:0000256" key="1">
    <source>
        <dbReference type="ARBA" id="ARBA00022630"/>
    </source>
</evidence>
<feature type="region of interest" description="Disordered" evidence="4">
    <location>
        <begin position="67"/>
        <end position="116"/>
    </location>
</feature>
<gene>
    <name evidence="7" type="ORF">SAPIO_CDS8394</name>
</gene>
<evidence type="ECO:0000256" key="4">
    <source>
        <dbReference type="SAM" id="MobiDB-lite"/>
    </source>
</evidence>
<dbReference type="Gene3D" id="3.30.450.20">
    <property type="entry name" value="PAS domain"/>
    <property type="match status" value="1"/>
</dbReference>
<keyword evidence="8" id="KW-1185">Reference proteome</keyword>
<accession>A0A084FZI9</accession>
<feature type="region of interest" description="Disordered" evidence="4">
    <location>
        <begin position="405"/>
        <end position="493"/>
    </location>
</feature>
<protein>
    <recommendedName>
        <fullName evidence="9">RGS domain-containing protein</fullName>
    </recommendedName>
</protein>
<dbReference type="OrthoDB" id="447251at2759"/>
<dbReference type="InterPro" id="IPR035965">
    <property type="entry name" value="PAS-like_dom_sf"/>
</dbReference>
<feature type="compositionally biased region" description="Pro residues" evidence="4">
    <location>
        <begin position="38"/>
        <end position="50"/>
    </location>
</feature>
<dbReference type="InterPro" id="IPR036305">
    <property type="entry name" value="RGS_sf"/>
</dbReference>
<evidence type="ECO:0000259" key="6">
    <source>
        <dbReference type="Pfam" id="PF13426"/>
    </source>
</evidence>
<dbReference type="HOGENOM" id="CLU_016398_0_0_1"/>
<dbReference type="EMBL" id="JOWA01000121">
    <property type="protein sequence ID" value="KEZ40501.1"/>
    <property type="molecule type" value="Genomic_DNA"/>
</dbReference>
<keyword evidence="3" id="KW-0157">Chromophore</keyword>
<feature type="compositionally biased region" description="Basic and acidic residues" evidence="4">
    <location>
        <begin position="413"/>
        <end position="428"/>
    </location>
</feature>
<evidence type="ECO:0000256" key="3">
    <source>
        <dbReference type="ARBA" id="ARBA00022991"/>
    </source>
</evidence>
<feature type="compositionally biased region" description="Basic residues" evidence="4">
    <location>
        <begin position="450"/>
        <end position="461"/>
    </location>
</feature>
<dbReference type="SUPFAM" id="SSF55785">
    <property type="entry name" value="PYP-like sensor domain (PAS domain)"/>
    <property type="match status" value="1"/>
</dbReference>
<evidence type="ECO:0000313" key="8">
    <source>
        <dbReference type="Proteomes" id="UP000028545"/>
    </source>
</evidence>
<dbReference type="PANTHER" id="PTHR47429:SF2">
    <property type="entry name" value="PROTEIN TWIN LOV 1"/>
    <property type="match status" value="1"/>
</dbReference>
<dbReference type="Gene3D" id="1.10.167.10">
    <property type="entry name" value="Regulator of G-protein Signalling 4, domain 2"/>
    <property type="match status" value="1"/>
</dbReference>
<evidence type="ECO:0000259" key="5">
    <source>
        <dbReference type="Pfam" id="PF00615"/>
    </source>
</evidence>
<dbReference type="InterPro" id="IPR044926">
    <property type="entry name" value="RGS_subdomain_2"/>
</dbReference>
<dbReference type="OMA" id="ARYMILE"/>
<dbReference type="PANTHER" id="PTHR47429">
    <property type="entry name" value="PROTEIN TWIN LOV 1"/>
    <property type="match status" value="1"/>
</dbReference>
<comment type="caution">
    <text evidence="7">The sequence shown here is derived from an EMBL/GenBank/DDBJ whole genome shotgun (WGS) entry which is preliminary data.</text>
</comment>
<dbReference type="AlphaFoldDB" id="A0A084FZI9"/>
<dbReference type="Pfam" id="PF13426">
    <property type="entry name" value="PAS_9"/>
    <property type="match status" value="1"/>
</dbReference>
<dbReference type="GO" id="GO:0005634">
    <property type="term" value="C:nucleus"/>
    <property type="evidence" value="ECO:0007669"/>
    <property type="project" value="TreeGrafter"/>
</dbReference>
<organism evidence="7 8">
    <name type="scientific">Pseudallescheria apiosperma</name>
    <name type="common">Scedosporium apiospermum</name>
    <dbReference type="NCBI Taxonomy" id="563466"/>
    <lineage>
        <taxon>Eukaryota</taxon>
        <taxon>Fungi</taxon>
        <taxon>Dikarya</taxon>
        <taxon>Ascomycota</taxon>
        <taxon>Pezizomycotina</taxon>
        <taxon>Sordariomycetes</taxon>
        <taxon>Hypocreomycetidae</taxon>
        <taxon>Microascales</taxon>
        <taxon>Microascaceae</taxon>
        <taxon>Scedosporium</taxon>
    </lineage>
</organism>
<dbReference type="VEuPathDB" id="FungiDB:SAPIO_CDS8394"/>
<dbReference type="InterPro" id="IPR016137">
    <property type="entry name" value="RGS"/>
</dbReference>
<dbReference type="RefSeq" id="XP_016640300.1">
    <property type="nucleotide sequence ID" value="XM_016790037.1"/>
</dbReference>
<sequence length="657" mass="72187">MPTVATPITPPYDDYGRRRSSAALPTPENFDVTTTSKPRPPIILSPPPTPKAASIRKNNAARLSQRLRSNSGLSHHTNEDALRQYTDYNPDGSPRSPRSPLFAPVNWQGGSSGEKLSRKGYRRSLLADYGAPESALPIPDYFGQEVFHMVMNNPSAAHRLLKYAQMKGCGENMGYLLKVQEYSRSVDQLTTLLATISTNFTMVSAASPIHLPGPLSKSLNTDIKHVTGSILPGLENLFLESKTCIEQRLVRDVYPSFVKHQLSLATSRALVSDKCLREAEFPGLGGAFCITDVALEGAPIEFVSDEFLRLTGRRREQVLHRNTSFLQGPLTDLAGVFRIREVLSRDEECIELLINHLDDGTPFWNFSYICPIPAPGGKVRYYLHGYINVSNCIRNSDDIIQIINSNPVPSDTASERSVERRGPYDRRGSTSQESDYEGARGRGENVSRSKSTRKPFFRSFRKNSETSTSSQQTQNQQLQRPDTAYSTINGNQVDGALPPLTENLVSDPPRGLPSTPYSRFILLKNTPGFTSPKLAITFATQAALDLLNLGLAAEAIHNKDIFTVLAEQANCVSITKAFRTSVRETVLLDGRQAVADIRVAAPAAPRKGNLMGGLGWGSEDQGSVAGARRTVLSTFWTPLKDGEGKPAWVMLVLLPSL</sequence>
<dbReference type="KEGG" id="sapo:SAPIO_CDS8394"/>
<keyword evidence="1" id="KW-0285">Flavoprotein</keyword>
<dbReference type="Pfam" id="PF00615">
    <property type="entry name" value="RGS"/>
    <property type="match status" value="1"/>
</dbReference>
<dbReference type="GeneID" id="27727466"/>
<dbReference type="InterPro" id="IPR000014">
    <property type="entry name" value="PAS"/>
</dbReference>
<feature type="domain" description="RGS" evidence="5">
    <location>
        <begin position="147"/>
        <end position="261"/>
    </location>
</feature>
<keyword evidence="2" id="KW-0288">FMN</keyword>